<keyword evidence="4" id="KW-1185">Reference proteome</keyword>
<evidence type="ECO:0000256" key="1">
    <source>
        <dbReference type="SAM" id="MobiDB-lite"/>
    </source>
</evidence>
<dbReference type="SMART" id="SM00694">
    <property type="entry name" value="DysFC"/>
    <property type="match status" value="1"/>
</dbReference>
<evidence type="ECO:0000259" key="2">
    <source>
        <dbReference type="SMART" id="SM00694"/>
    </source>
</evidence>
<evidence type="ECO:0000313" key="4">
    <source>
        <dbReference type="Proteomes" id="UP001338125"/>
    </source>
</evidence>
<evidence type="ECO:0000313" key="3">
    <source>
        <dbReference type="EMBL" id="KAK5992355.1"/>
    </source>
</evidence>
<reference evidence="3 4" key="1">
    <citation type="submission" date="2024-01" db="EMBL/GenBank/DDBJ databases">
        <title>Complete genome of Cladobotryum mycophilum ATHUM6906.</title>
        <authorList>
            <person name="Christinaki A.C."/>
            <person name="Myridakis A.I."/>
            <person name="Kouvelis V.N."/>
        </authorList>
    </citation>
    <scope>NUCLEOTIDE SEQUENCE [LARGE SCALE GENOMIC DNA]</scope>
    <source>
        <strain evidence="3 4">ATHUM6906</strain>
    </source>
</reference>
<gene>
    <name evidence="3" type="ORF">PT974_05759</name>
</gene>
<dbReference type="InterPro" id="IPR006614">
    <property type="entry name" value="Peroxin/Ferlin"/>
</dbReference>
<proteinExistence type="predicted"/>
<accession>A0ABR0SKS6</accession>
<sequence>MVKVRGSRRAAPLQHSDYDHEIILIDGEDEPARPVSSEGADLVTANTSTHLLSIEGDGEEEEEEEGEGQPCDDELQQDHTRSRGLTERENGHAAQNRRSPPEPEWPSIEVQAPTPGTVVEHDENGPAYHIMPKRRKKKRETAIDILYENERGGFLCGIALFSGAALGGLDPTPWTNGYHKASPTNIHTAQCPDPSWEWVWPEWRIYRQEGTEEDGWEYSFHFSKKFSWHGPKWYSSFVRRRAWIRRRARKRPEDISSDYHVLNTDYFSVRAASDREPRSPGSVSSSHPSKHSFMHASGTDAEEEKSIIEDIDMLLHVLRLARIDREKWEAVENYLEHAIDLAALQYEMHEIMSLFVFQASRRQLLSYFMRKHEETVQSLEKEETLELKLHREALDAAIKHAEEEVRRLAYWSDVKQMAENGELLTPENWHDAWQGLDKSSPGPPGNGNGKMPQR</sequence>
<feature type="domain" description="Peroxin/Ferlin" evidence="2">
    <location>
        <begin position="215"/>
        <end position="250"/>
    </location>
</feature>
<feature type="compositionally biased region" description="Acidic residues" evidence="1">
    <location>
        <begin position="56"/>
        <end position="75"/>
    </location>
</feature>
<comment type="caution">
    <text evidence="3">The sequence shown here is derived from an EMBL/GenBank/DDBJ whole genome shotgun (WGS) entry which is preliminary data.</text>
</comment>
<feature type="compositionally biased region" description="Basic and acidic residues" evidence="1">
    <location>
        <begin position="76"/>
        <end position="91"/>
    </location>
</feature>
<protein>
    <submittedName>
        <fullName evidence="3">Meiotically up-regulated gene 65 protein</fullName>
    </submittedName>
</protein>
<feature type="region of interest" description="Disordered" evidence="1">
    <location>
        <begin position="26"/>
        <end position="110"/>
    </location>
</feature>
<name>A0ABR0SKS6_9HYPO</name>
<feature type="region of interest" description="Disordered" evidence="1">
    <location>
        <begin position="272"/>
        <end position="301"/>
    </location>
</feature>
<organism evidence="3 4">
    <name type="scientific">Cladobotryum mycophilum</name>
    <dbReference type="NCBI Taxonomy" id="491253"/>
    <lineage>
        <taxon>Eukaryota</taxon>
        <taxon>Fungi</taxon>
        <taxon>Dikarya</taxon>
        <taxon>Ascomycota</taxon>
        <taxon>Pezizomycotina</taxon>
        <taxon>Sordariomycetes</taxon>
        <taxon>Hypocreomycetidae</taxon>
        <taxon>Hypocreales</taxon>
        <taxon>Hypocreaceae</taxon>
        <taxon>Cladobotryum</taxon>
    </lineage>
</organism>
<dbReference type="EMBL" id="JAVFKD010000012">
    <property type="protein sequence ID" value="KAK5992355.1"/>
    <property type="molecule type" value="Genomic_DNA"/>
</dbReference>
<dbReference type="Proteomes" id="UP001338125">
    <property type="component" value="Unassembled WGS sequence"/>
</dbReference>
<feature type="region of interest" description="Disordered" evidence="1">
    <location>
        <begin position="432"/>
        <end position="454"/>
    </location>
</feature>